<gene>
    <name evidence="2" type="ORF">K493DRAFT_70263</name>
</gene>
<reference evidence="2 3" key="1">
    <citation type="submission" date="2016-07" db="EMBL/GenBank/DDBJ databases">
        <title>Pervasive Adenine N6-methylation of Active Genes in Fungi.</title>
        <authorList>
            <consortium name="DOE Joint Genome Institute"/>
            <person name="Mondo S.J."/>
            <person name="Dannebaum R.O."/>
            <person name="Kuo R.C."/>
            <person name="Labutti K."/>
            <person name="Haridas S."/>
            <person name="Kuo A."/>
            <person name="Salamov A."/>
            <person name="Ahrendt S.R."/>
            <person name="Lipzen A."/>
            <person name="Sullivan W."/>
            <person name="Andreopoulos W.B."/>
            <person name="Clum A."/>
            <person name="Lindquist E."/>
            <person name="Daum C."/>
            <person name="Ramamoorthy G.K."/>
            <person name="Gryganskyi A."/>
            <person name="Culley D."/>
            <person name="Magnuson J.K."/>
            <person name="James T.Y."/>
            <person name="O'Malley M.A."/>
            <person name="Stajich J.E."/>
            <person name="Spatafora J.W."/>
            <person name="Visel A."/>
            <person name="Grigoriev I.V."/>
        </authorList>
    </citation>
    <scope>NUCLEOTIDE SEQUENCE [LARGE SCALE GENOMIC DNA]</scope>
    <source>
        <strain evidence="2 3">CBS 931.73</strain>
    </source>
</reference>
<evidence type="ECO:0000313" key="3">
    <source>
        <dbReference type="Proteomes" id="UP000193498"/>
    </source>
</evidence>
<dbReference type="EMBL" id="MCFE01000464">
    <property type="protein sequence ID" value="ORX89247.1"/>
    <property type="molecule type" value="Genomic_DNA"/>
</dbReference>
<keyword evidence="3" id="KW-1185">Reference proteome</keyword>
<feature type="compositionally biased region" description="Basic residues" evidence="1">
    <location>
        <begin position="22"/>
        <end position="36"/>
    </location>
</feature>
<dbReference type="InParanoid" id="A0A1Y1XU06"/>
<feature type="compositionally biased region" description="Polar residues" evidence="1">
    <location>
        <begin position="7"/>
        <end position="16"/>
    </location>
</feature>
<feature type="region of interest" description="Disordered" evidence="1">
    <location>
        <begin position="97"/>
        <end position="116"/>
    </location>
</feature>
<dbReference type="Proteomes" id="UP000193498">
    <property type="component" value="Unassembled WGS sequence"/>
</dbReference>
<proteinExistence type="predicted"/>
<name>A0A1Y1XU06_9FUNG</name>
<organism evidence="2 3">
    <name type="scientific">Basidiobolus meristosporus CBS 931.73</name>
    <dbReference type="NCBI Taxonomy" id="1314790"/>
    <lineage>
        <taxon>Eukaryota</taxon>
        <taxon>Fungi</taxon>
        <taxon>Fungi incertae sedis</taxon>
        <taxon>Zoopagomycota</taxon>
        <taxon>Entomophthoromycotina</taxon>
        <taxon>Basidiobolomycetes</taxon>
        <taxon>Basidiobolales</taxon>
        <taxon>Basidiobolaceae</taxon>
        <taxon>Basidiobolus</taxon>
    </lineage>
</organism>
<feature type="region of interest" description="Disordered" evidence="1">
    <location>
        <begin position="1"/>
        <end position="36"/>
    </location>
</feature>
<dbReference type="OrthoDB" id="2393203at2759"/>
<accession>A0A1Y1XU06</accession>
<evidence type="ECO:0000313" key="2">
    <source>
        <dbReference type="EMBL" id="ORX89247.1"/>
    </source>
</evidence>
<sequence>MLLVNRTKLSNRTNNASSNTPHNRHRNNPRSPHKKRLLRSLRCPVIGVQRKSPHCATPPTQYLKSRASALCKKRSRGTKSPTYALCGSVTLKGCVKPHRGSSQPGHQTPSASCRSSRGVNVTALPADGFTFTKIKPTEISNVSLLSHMIQTRPRSVLERNAERRRLLKAMRRHSVGMSEVGFEFPALSRSTYHGSGVGTNHALTYIRMSNTHLHLNTYFESGINVW</sequence>
<protein>
    <submittedName>
        <fullName evidence="2">Uncharacterized protein</fullName>
    </submittedName>
</protein>
<dbReference type="AlphaFoldDB" id="A0A1Y1XU06"/>
<evidence type="ECO:0000256" key="1">
    <source>
        <dbReference type="SAM" id="MobiDB-lite"/>
    </source>
</evidence>
<feature type="compositionally biased region" description="Polar residues" evidence="1">
    <location>
        <begin position="100"/>
        <end position="116"/>
    </location>
</feature>
<comment type="caution">
    <text evidence="2">The sequence shown here is derived from an EMBL/GenBank/DDBJ whole genome shotgun (WGS) entry which is preliminary data.</text>
</comment>